<dbReference type="InterPro" id="IPR002109">
    <property type="entry name" value="Glutaredoxin"/>
</dbReference>
<dbReference type="PROSITE" id="PS51354">
    <property type="entry name" value="GLUTAREDOXIN_2"/>
    <property type="match status" value="1"/>
</dbReference>
<dbReference type="InterPro" id="IPR036249">
    <property type="entry name" value="Thioredoxin-like_sf"/>
</dbReference>
<dbReference type="CDD" id="cd02976">
    <property type="entry name" value="NrdH"/>
    <property type="match status" value="1"/>
</dbReference>
<keyword evidence="3" id="KW-1185">Reference proteome</keyword>
<evidence type="ECO:0000313" key="3">
    <source>
        <dbReference type="Proteomes" id="UP001602089"/>
    </source>
</evidence>
<comment type="caution">
    <text evidence="2">The sequence shown here is derived from an EMBL/GenBank/DDBJ whole genome shotgun (WGS) entry which is preliminary data.</text>
</comment>
<organism evidence="2 3">
    <name type="scientific">Nocardia elegans</name>
    <dbReference type="NCBI Taxonomy" id="300029"/>
    <lineage>
        <taxon>Bacteria</taxon>
        <taxon>Bacillati</taxon>
        <taxon>Actinomycetota</taxon>
        <taxon>Actinomycetes</taxon>
        <taxon>Mycobacteriales</taxon>
        <taxon>Nocardiaceae</taxon>
        <taxon>Nocardia</taxon>
    </lineage>
</organism>
<dbReference type="PANTHER" id="PTHR34386:SF1">
    <property type="entry name" value="GLUTAREDOXIN-LIKE PROTEIN NRDH"/>
    <property type="match status" value="1"/>
</dbReference>
<accession>A0ABW6TLG8</accession>
<dbReference type="Gene3D" id="3.40.30.10">
    <property type="entry name" value="Glutaredoxin"/>
    <property type="match status" value="1"/>
</dbReference>
<dbReference type="RefSeq" id="WP_387132097.1">
    <property type="nucleotide sequence ID" value="NZ_JBIATK010000012.1"/>
</dbReference>
<name>A0ABW6TLG8_9NOCA</name>
<feature type="domain" description="Glutaredoxin" evidence="1">
    <location>
        <begin position="4"/>
        <end position="60"/>
    </location>
</feature>
<dbReference type="EMBL" id="JBIATK010000012">
    <property type="protein sequence ID" value="MFF4026987.1"/>
    <property type="molecule type" value="Genomic_DNA"/>
</dbReference>
<dbReference type="PANTHER" id="PTHR34386">
    <property type="entry name" value="GLUTAREDOXIN"/>
    <property type="match status" value="1"/>
</dbReference>
<dbReference type="Proteomes" id="UP001602089">
    <property type="component" value="Unassembled WGS sequence"/>
</dbReference>
<reference evidence="2 3" key="1">
    <citation type="submission" date="2024-10" db="EMBL/GenBank/DDBJ databases">
        <title>The Natural Products Discovery Center: Release of the First 8490 Sequenced Strains for Exploring Actinobacteria Biosynthetic Diversity.</title>
        <authorList>
            <person name="Kalkreuter E."/>
            <person name="Kautsar S.A."/>
            <person name="Yang D."/>
            <person name="Bader C.D."/>
            <person name="Teijaro C.N."/>
            <person name="Fluegel L."/>
            <person name="Davis C.M."/>
            <person name="Simpson J.R."/>
            <person name="Lauterbach L."/>
            <person name="Steele A.D."/>
            <person name="Gui C."/>
            <person name="Meng S."/>
            <person name="Li G."/>
            <person name="Viehrig K."/>
            <person name="Ye F."/>
            <person name="Su P."/>
            <person name="Kiefer A.F."/>
            <person name="Nichols A."/>
            <person name="Cepeda A.J."/>
            <person name="Yan W."/>
            <person name="Fan B."/>
            <person name="Jiang Y."/>
            <person name="Adhikari A."/>
            <person name="Zheng C.-J."/>
            <person name="Schuster L."/>
            <person name="Cowan T.M."/>
            <person name="Smanski M.J."/>
            <person name="Chevrette M.G."/>
            <person name="De Carvalho L.P.S."/>
            <person name="Shen B."/>
        </authorList>
    </citation>
    <scope>NUCLEOTIDE SEQUENCE [LARGE SCALE GENOMIC DNA]</scope>
    <source>
        <strain evidence="2 3">NPDC001867</strain>
    </source>
</reference>
<evidence type="ECO:0000313" key="2">
    <source>
        <dbReference type="EMBL" id="MFF4026987.1"/>
    </source>
</evidence>
<sequence length="86" mass="9483">MPEIVVYSKPKCVQCDATIRKLDKLGADYRKIDVTQDPEALARIKALGYLEAPVVVVGDENWSGFKPHHLEWAAKIIAEGTDASDS</sequence>
<proteinExistence type="predicted"/>
<evidence type="ECO:0000259" key="1">
    <source>
        <dbReference type="Pfam" id="PF00462"/>
    </source>
</evidence>
<dbReference type="InterPro" id="IPR051548">
    <property type="entry name" value="Grx-like_ET"/>
</dbReference>
<dbReference type="SUPFAM" id="SSF52833">
    <property type="entry name" value="Thioredoxin-like"/>
    <property type="match status" value="1"/>
</dbReference>
<gene>
    <name evidence="2" type="ORF">ACFYY5_29480</name>
</gene>
<dbReference type="Pfam" id="PF00462">
    <property type="entry name" value="Glutaredoxin"/>
    <property type="match status" value="1"/>
</dbReference>
<protein>
    <submittedName>
        <fullName evidence="2">Glutaredoxin family protein</fullName>
    </submittedName>
</protein>